<sequence>MLDEAMAVQIVDLFAPGWISTKEATSTPMSSSSYAGRLVGRPEGSTNNNAQTAQDRDEKLLKRTSLKYARNATKKTRPYCRDVQLGIGFRCLFLRQHYPTDPAERGPRDTDVDVMSFYDDHGEFSIRFEGEPPGDESQPSWIRQEDLLMKNTGKEVESDKTPVSVGRNKTKSKAVKTWRRQVKGLQDKDDDSAAQKFAPIWMKKKALHSSSGENVDELQTSVPVPQSLLDTDACHVARTPERSESSNVTANPLVAIPPDEEPEQARSKSKDRFEETGRPNTEAHKSSSTKSLEVGNINVSDNDSREAGCMQDKGSSSNKIESQDSYGRSDFTSSSSDFGSCDSQPKSPVLTNGPECVNVPPEGQVNGLIFRVLLTAVVTLLVEDVIEDSIREIEDEILEELETLDLLDLSNLSTDESCFQSDGLNYQDQTWSDFEVYESPSGSKRPVEALMTDETPPWDSENAFLGEESFINACLEEDAQENGYAASVAVMDGGEAEGFMTDVVLLWTLEGDSFNTSGDSSVPSPGFDEDVSDFGDRGERSCIDKVRACRA</sequence>
<feature type="compositionally biased region" description="Low complexity" evidence="1">
    <location>
        <begin position="324"/>
        <end position="343"/>
    </location>
</feature>
<dbReference type="EnsemblMetazoa" id="XM_038210848.1">
    <property type="protein sequence ID" value="XP_038066776.1"/>
    <property type="gene ID" value="LOC119736839"/>
</dbReference>
<dbReference type="RefSeq" id="XP_038066776.1">
    <property type="nucleotide sequence ID" value="XM_038210848.1"/>
</dbReference>
<proteinExistence type="predicted"/>
<dbReference type="OrthoDB" id="10577034at2759"/>
<evidence type="ECO:0000313" key="3">
    <source>
        <dbReference type="Proteomes" id="UP000887568"/>
    </source>
</evidence>
<feature type="region of interest" description="Disordered" evidence="1">
    <location>
        <begin position="24"/>
        <end position="57"/>
    </location>
</feature>
<feature type="region of interest" description="Disordered" evidence="1">
    <location>
        <begin position="515"/>
        <end position="535"/>
    </location>
</feature>
<feature type="region of interest" description="Disordered" evidence="1">
    <location>
        <begin position="153"/>
        <end position="192"/>
    </location>
</feature>
<feature type="compositionally biased region" description="Polar residues" evidence="1">
    <location>
        <begin position="286"/>
        <end position="301"/>
    </location>
</feature>
<keyword evidence="3" id="KW-1185">Reference proteome</keyword>
<reference evidence="2" key="1">
    <citation type="submission" date="2022-11" db="UniProtKB">
        <authorList>
            <consortium name="EnsemblMetazoa"/>
        </authorList>
    </citation>
    <scope>IDENTIFICATION</scope>
</reference>
<dbReference type="Proteomes" id="UP000887568">
    <property type="component" value="Unplaced"/>
</dbReference>
<accession>A0A914ATY0</accession>
<dbReference type="OMA" id="KYARNAT"/>
<dbReference type="AlphaFoldDB" id="A0A914ATY0"/>
<evidence type="ECO:0000313" key="2">
    <source>
        <dbReference type="EnsemblMetazoa" id="XP_038066776.1"/>
    </source>
</evidence>
<feature type="compositionally biased region" description="Polar residues" evidence="1">
    <location>
        <begin position="44"/>
        <end position="53"/>
    </location>
</feature>
<feature type="compositionally biased region" description="Polar residues" evidence="1">
    <location>
        <begin position="24"/>
        <end position="34"/>
    </location>
</feature>
<protein>
    <submittedName>
        <fullName evidence="2">Uncharacterized protein</fullName>
    </submittedName>
</protein>
<name>A0A914ATY0_PATMI</name>
<feature type="compositionally biased region" description="Basic residues" evidence="1">
    <location>
        <begin position="168"/>
        <end position="182"/>
    </location>
</feature>
<feature type="region of interest" description="Disordered" evidence="1">
    <location>
        <begin position="238"/>
        <end position="355"/>
    </location>
</feature>
<organism evidence="2 3">
    <name type="scientific">Patiria miniata</name>
    <name type="common">Bat star</name>
    <name type="synonym">Asterina miniata</name>
    <dbReference type="NCBI Taxonomy" id="46514"/>
    <lineage>
        <taxon>Eukaryota</taxon>
        <taxon>Metazoa</taxon>
        <taxon>Echinodermata</taxon>
        <taxon>Eleutherozoa</taxon>
        <taxon>Asterozoa</taxon>
        <taxon>Asteroidea</taxon>
        <taxon>Valvatacea</taxon>
        <taxon>Valvatida</taxon>
        <taxon>Asterinidae</taxon>
        <taxon>Patiria</taxon>
    </lineage>
</organism>
<dbReference type="GeneID" id="119736839"/>
<feature type="compositionally biased region" description="Basic and acidic residues" evidence="1">
    <location>
        <begin position="263"/>
        <end position="285"/>
    </location>
</feature>
<evidence type="ECO:0000256" key="1">
    <source>
        <dbReference type="SAM" id="MobiDB-lite"/>
    </source>
</evidence>